<protein>
    <submittedName>
        <fullName evidence="1">Uncharacterized protein</fullName>
    </submittedName>
</protein>
<name>A0A2V3IG69_9FLOR</name>
<organism evidence="1 2">
    <name type="scientific">Gracilariopsis chorda</name>
    <dbReference type="NCBI Taxonomy" id="448386"/>
    <lineage>
        <taxon>Eukaryota</taxon>
        <taxon>Rhodophyta</taxon>
        <taxon>Florideophyceae</taxon>
        <taxon>Rhodymeniophycidae</taxon>
        <taxon>Gracilariales</taxon>
        <taxon>Gracilariaceae</taxon>
        <taxon>Gracilariopsis</taxon>
    </lineage>
</organism>
<evidence type="ECO:0000313" key="1">
    <source>
        <dbReference type="EMBL" id="PXF41085.1"/>
    </source>
</evidence>
<accession>A0A2V3IG69</accession>
<reference evidence="1 2" key="1">
    <citation type="journal article" date="2018" name="Mol. Biol. Evol.">
        <title>Analysis of the draft genome of the red seaweed Gracilariopsis chorda provides insights into genome size evolution in Rhodophyta.</title>
        <authorList>
            <person name="Lee J."/>
            <person name="Yang E.C."/>
            <person name="Graf L."/>
            <person name="Yang J.H."/>
            <person name="Qiu H."/>
            <person name="Zel Zion U."/>
            <person name="Chan C.X."/>
            <person name="Stephens T.G."/>
            <person name="Weber A.P.M."/>
            <person name="Boo G.H."/>
            <person name="Boo S.M."/>
            <person name="Kim K.M."/>
            <person name="Shin Y."/>
            <person name="Jung M."/>
            <person name="Lee S.J."/>
            <person name="Yim H.S."/>
            <person name="Lee J.H."/>
            <person name="Bhattacharya D."/>
            <person name="Yoon H.S."/>
        </authorList>
    </citation>
    <scope>NUCLEOTIDE SEQUENCE [LARGE SCALE GENOMIC DNA]</scope>
    <source>
        <strain evidence="1 2">SKKU-2015</strain>
        <tissue evidence="1">Whole body</tissue>
    </source>
</reference>
<gene>
    <name evidence="1" type="ORF">BWQ96_09189</name>
</gene>
<comment type="caution">
    <text evidence="1">The sequence shown here is derived from an EMBL/GenBank/DDBJ whole genome shotgun (WGS) entry which is preliminary data.</text>
</comment>
<proteinExistence type="predicted"/>
<dbReference type="OrthoDB" id="537444at2759"/>
<keyword evidence="2" id="KW-1185">Reference proteome</keyword>
<dbReference type="AlphaFoldDB" id="A0A2V3IG69"/>
<dbReference type="Proteomes" id="UP000247409">
    <property type="component" value="Unassembled WGS sequence"/>
</dbReference>
<dbReference type="STRING" id="448386.A0A2V3IG69"/>
<sequence>MSNHLKTATFAHILIDAGKSCPVGVPVAYVVKTEADIPAVKAWAPSSTANASGSPSTPVSLRTQTPAAAAAVEAPLTPPTSSGTAVSASATIVNEGRYVASPLAKATAKKGIDLRYVKGRVLNAQIMKAKVLSGKETLSAEPYVSKSGKINQKALH</sequence>
<evidence type="ECO:0000313" key="2">
    <source>
        <dbReference type="Proteomes" id="UP000247409"/>
    </source>
</evidence>
<dbReference type="EMBL" id="NBIV01000236">
    <property type="protein sequence ID" value="PXF41085.1"/>
    <property type="molecule type" value="Genomic_DNA"/>
</dbReference>